<reference evidence="1" key="1">
    <citation type="submission" date="2023-07" db="EMBL/GenBank/DDBJ databases">
        <authorList>
            <person name="Stuckert A."/>
        </authorList>
    </citation>
    <scope>NUCLEOTIDE SEQUENCE</scope>
</reference>
<accession>A0ABN9LX89</accession>
<evidence type="ECO:0000313" key="1">
    <source>
        <dbReference type="EMBL" id="CAJ0952193.1"/>
    </source>
</evidence>
<evidence type="ECO:0008006" key="3">
    <source>
        <dbReference type="Google" id="ProtNLM"/>
    </source>
</evidence>
<keyword evidence="2" id="KW-1185">Reference proteome</keyword>
<dbReference type="EMBL" id="CAUEEQ010034496">
    <property type="protein sequence ID" value="CAJ0952193.1"/>
    <property type="molecule type" value="Genomic_DNA"/>
</dbReference>
<dbReference type="InterPro" id="IPR013320">
    <property type="entry name" value="ConA-like_dom_sf"/>
</dbReference>
<sequence>MQCVGYEVSRRPFICQCPPGKLGECSGHTSLSFAGNSYIKYRVSENSKRDEFRLGLRMRTLQNSAIIMYTRSNPCMIL</sequence>
<comment type="caution">
    <text evidence="1">The sequence shown here is derived from an EMBL/GenBank/DDBJ whole genome shotgun (WGS) entry which is preliminary data.</text>
</comment>
<name>A0ABN9LX89_9NEOB</name>
<protein>
    <recommendedName>
        <fullName evidence="3">EGF-like domain-containing protein</fullName>
    </recommendedName>
</protein>
<dbReference type="SUPFAM" id="SSF49899">
    <property type="entry name" value="Concanavalin A-like lectins/glucanases"/>
    <property type="match status" value="1"/>
</dbReference>
<gene>
    <name evidence="1" type="ORF">RIMI_LOCUS13770537</name>
</gene>
<evidence type="ECO:0000313" key="2">
    <source>
        <dbReference type="Proteomes" id="UP001176940"/>
    </source>
</evidence>
<dbReference type="Proteomes" id="UP001176940">
    <property type="component" value="Unassembled WGS sequence"/>
</dbReference>
<feature type="non-terminal residue" evidence="1">
    <location>
        <position position="78"/>
    </location>
</feature>
<proteinExistence type="predicted"/>
<organism evidence="1 2">
    <name type="scientific">Ranitomeya imitator</name>
    <name type="common">mimic poison frog</name>
    <dbReference type="NCBI Taxonomy" id="111125"/>
    <lineage>
        <taxon>Eukaryota</taxon>
        <taxon>Metazoa</taxon>
        <taxon>Chordata</taxon>
        <taxon>Craniata</taxon>
        <taxon>Vertebrata</taxon>
        <taxon>Euteleostomi</taxon>
        <taxon>Amphibia</taxon>
        <taxon>Batrachia</taxon>
        <taxon>Anura</taxon>
        <taxon>Neobatrachia</taxon>
        <taxon>Hyloidea</taxon>
        <taxon>Dendrobatidae</taxon>
        <taxon>Dendrobatinae</taxon>
        <taxon>Ranitomeya</taxon>
    </lineage>
</organism>
<dbReference type="Gene3D" id="2.60.120.200">
    <property type="match status" value="1"/>
</dbReference>